<proteinExistence type="predicted"/>
<protein>
    <submittedName>
        <fullName evidence="1">Uncharacterized protein</fullName>
    </submittedName>
</protein>
<dbReference type="AlphaFoldDB" id="A0AA38MN06"/>
<sequence>MAYCAYREPILVRPCINQAPTGRSRYQSASGGANLYLDCPSEPIFGNCGPPLVTLPRITQCPVNGSSGVHKIPTLITSEYFRCVVVTILMALLKQYVADKRRLDEEFRGKYGDNRP</sequence>
<accession>A0AA38MN06</accession>
<dbReference type="EMBL" id="JALNTZ010000002">
    <property type="protein sequence ID" value="KAJ3664280.1"/>
    <property type="molecule type" value="Genomic_DNA"/>
</dbReference>
<organism evidence="1 2">
    <name type="scientific">Zophobas morio</name>
    <dbReference type="NCBI Taxonomy" id="2755281"/>
    <lineage>
        <taxon>Eukaryota</taxon>
        <taxon>Metazoa</taxon>
        <taxon>Ecdysozoa</taxon>
        <taxon>Arthropoda</taxon>
        <taxon>Hexapoda</taxon>
        <taxon>Insecta</taxon>
        <taxon>Pterygota</taxon>
        <taxon>Neoptera</taxon>
        <taxon>Endopterygota</taxon>
        <taxon>Coleoptera</taxon>
        <taxon>Polyphaga</taxon>
        <taxon>Cucujiformia</taxon>
        <taxon>Tenebrionidae</taxon>
        <taxon>Zophobas</taxon>
    </lineage>
</organism>
<gene>
    <name evidence="1" type="ORF">Zmor_008462</name>
</gene>
<dbReference type="Proteomes" id="UP001168821">
    <property type="component" value="Unassembled WGS sequence"/>
</dbReference>
<keyword evidence="2" id="KW-1185">Reference proteome</keyword>
<name>A0AA38MN06_9CUCU</name>
<comment type="caution">
    <text evidence="1">The sequence shown here is derived from an EMBL/GenBank/DDBJ whole genome shotgun (WGS) entry which is preliminary data.</text>
</comment>
<reference evidence="1" key="1">
    <citation type="journal article" date="2023" name="G3 (Bethesda)">
        <title>Whole genome assemblies of Zophobas morio and Tenebrio molitor.</title>
        <authorList>
            <person name="Kaur S."/>
            <person name="Stinson S.A."/>
            <person name="diCenzo G.C."/>
        </authorList>
    </citation>
    <scope>NUCLEOTIDE SEQUENCE</scope>
    <source>
        <strain evidence="1">QUZm001</strain>
    </source>
</reference>
<evidence type="ECO:0000313" key="1">
    <source>
        <dbReference type="EMBL" id="KAJ3664280.1"/>
    </source>
</evidence>
<evidence type="ECO:0000313" key="2">
    <source>
        <dbReference type="Proteomes" id="UP001168821"/>
    </source>
</evidence>